<dbReference type="AlphaFoldDB" id="A0A5B9DRH8"/>
<accession>A0A5B9DRH8</accession>
<dbReference type="PROSITE" id="PS51007">
    <property type="entry name" value="CYTC"/>
    <property type="match status" value="1"/>
</dbReference>
<dbReference type="Gene3D" id="1.10.760.10">
    <property type="entry name" value="Cytochrome c-like domain"/>
    <property type="match status" value="1"/>
</dbReference>
<dbReference type="EMBL" id="CP041690">
    <property type="protein sequence ID" value="QEE21753.1"/>
    <property type="molecule type" value="Genomic_DNA"/>
</dbReference>
<feature type="compositionally biased region" description="Basic and acidic residues" evidence="1">
    <location>
        <begin position="32"/>
        <end position="51"/>
    </location>
</feature>
<feature type="signal peptide" evidence="2">
    <location>
        <begin position="1"/>
        <end position="27"/>
    </location>
</feature>
<gene>
    <name evidence="3" type="ORF">FNA67_16865</name>
</gene>
<sequence length="205" mass="21574">MRLALSHTIRLALAAAILVCVPAIASAAQPPKKADAVSDGPHSESSLERDANGIPVGDDPNGLLANADIERGKRVFQKIGLCISCHGWDGNGTGKNSRSEGAAALLRDTSMDAEALISVVRCGIPGTPMPYHDSQAYKKPELCYGQTMADFDEAGAPRKGHTFKEADIVNVVAYIETKLKGYGKATLADCEEAFKPGAGFCIGMK</sequence>
<organism evidence="3 4">
    <name type="scientific">Paradevosia tibetensis</name>
    <dbReference type="NCBI Taxonomy" id="1447062"/>
    <lineage>
        <taxon>Bacteria</taxon>
        <taxon>Pseudomonadati</taxon>
        <taxon>Pseudomonadota</taxon>
        <taxon>Alphaproteobacteria</taxon>
        <taxon>Hyphomicrobiales</taxon>
        <taxon>Devosiaceae</taxon>
        <taxon>Paradevosia</taxon>
    </lineage>
</organism>
<dbReference type="KEGG" id="yti:FNA67_16865"/>
<evidence type="ECO:0000256" key="1">
    <source>
        <dbReference type="SAM" id="MobiDB-lite"/>
    </source>
</evidence>
<dbReference type="RefSeq" id="WP_049706252.1">
    <property type="nucleotide sequence ID" value="NZ_BMFM01000001.1"/>
</dbReference>
<protein>
    <submittedName>
        <fullName evidence="3">Cytochrome c</fullName>
    </submittedName>
</protein>
<dbReference type="GO" id="GO:0020037">
    <property type="term" value="F:heme binding"/>
    <property type="evidence" value="ECO:0007669"/>
    <property type="project" value="InterPro"/>
</dbReference>
<proteinExistence type="predicted"/>
<dbReference type="Pfam" id="PF00034">
    <property type="entry name" value="Cytochrom_C"/>
    <property type="match status" value="1"/>
</dbReference>
<dbReference type="Proteomes" id="UP000321062">
    <property type="component" value="Chromosome"/>
</dbReference>
<evidence type="ECO:0000256" key="2">
    <source>
        <dbReference type="SAM" id="SignalP"/>
    </source>
</evidence>
<dbReference type="InterPro" id="IPR009056">
    <property type="entry name" value="Cyt_c-like_dom"/>
</dbReference>
<keyword evidence="2" id="KW-0732">Signal</keyword>
<dbReference type="SUPFAM" id="SSF46626">
    <property type="entry name" value="Cytochrome c"/>
    <property type="match status" value="1"/>
</dbReference>
<keyword evidence="4" id="KW-1185">Reference proteome</keyword>
<dbReference type="InterPro" id="IPR036909">
    <property type="entry name" value="Cyt_c-like_dom_sf"/>
</dbReference>
<evidence type="ECO:0000313" key="3">
    <source>
        <dbReference type="EMBL" id="QEE21753.1"/>
    </source>
</evidence>
<feature type="region of interest" description="Disordered" evidence="1">
    <location>
        <begin position="31"/>
        <end position="59"/>
    </location>
</feature>
<dbReference type="OrthoDB" id="7949143at2"/>
<reference evidence="3 4" key="1">
    <citation type="journal article" date="2015" name="Int. J. Syst. Evol. Microbiol.">
        <title>Youhaiella tibetensis gen. nov., sp. nov., isolated from subsurface sediment.</title>
        <authorList>
            <person name="Wang Y.X."/>
            <person name="Huang F.Q."/>
            <person name="Nogi Y."/>
            <person name="Pang S.J."/>
            <person name="Wang P.K."/>
            <person name="Lv J."/>
        </authorList>
    </citation>
    <scope>NUCLEOTIDE SEQUENCE [LARGE SCALE GENOMIC DNA]</scope>
    <source>
        <strain evidence="4">fig4</strain>
    </source>
</reference>
<evidence type="ECO:0000313" key="4">
    <source>
        <dbReference type="Proteomes" id="UP000321062"/>
    </source>
</evidence>
<dbReference type="GO" id="GO:0009055">
    <property type="term" value="F:electron transfer activity"/>
    <property type="evidence" value="ECO:0007669"/>
    <property type="project" value="InterPro"/>
</dbReference>
<name>A0A5B9DRH8_9HYPH</name>
<feature type="chain" id="PRO_5043366315" evidence="2">
    <location>
        <begin position="28"/>
        <end position="205"/>
    </location>
</feature>